<dbReference type="Pfam" id="PF00078">
    <property type="entry name" value="RVT_1"/>
    <property type="match status" value="1"/>
</dbReference>
<dbReference type="PANTHER" id="PTHR46890">
    <property type="entry name" value="NON-LTR RETROLELEMENT REVERSE TRANSCRIPTASE-LIKE PROTEIN-RELATED"/>
    <property type="match status" value="1"/>
</dbReference>
<evidence type="ECO:0000259" key="1">
    <source>
        <dbReference type="Pfam" id="PF00078"/>
    </source>
</evidence>
<name>A0ABR0PPM4_GOSAR</name>
<dbReference type="InterPro" id="IPR052343">
    <property type="entry name" value="Retrotransposon-Effector_Assoc"/>
</dbReference>
<sequence>MARWISMFLEVKVQHLVYTFLDHCPFFINTKKGDEKQRSISFKFESWRVLEDTFFEEVKRLWESSSGMLLMKLENLKKGLIFWAGNIRVSRRRKRQILTNKLTKLMSNDRDERNMAEMIDTRIQLNFKIEKDECYWEQRVRLNWLKFGDKNTAFFHNSASQRRRKNWIHKLQNDESRETKALNEIEAVAWSYFHNLFTAGNRGNYDYVLSGIDCCVSERDNEKLTVMYTSEEIREAVFEMGATKAPGEDGFPALFYQKYWHIIGDEVASVCLQILNGDIECIDEAQSAFVPGRLISDNVLIAYEILNTLKHKRQGEKGLMAVKLDMSKAYDRFEWSFLRAMMIRIKFATKWVEGVMKCITSVSYSIVINGLIEERFQPTRGLRQGNPLSPFFFIMWRRSFELNETSDAGRKLKRGES</sequence>
<gene>
    <name evidence="2" type="ORF">PVK06_021121</name>
</gene>
<dbReference type="PANTHER" id="PTHR46890:SF48">
    <property type="entry name" value="RNA-DIRECTED DNA POLYMERASE"/>
    <property type="match status" value="1"/>
</dbReference>
<evidence type="ECO:0000313" key="2">
    <source>
        <dbReference type="EMBL" id="KAK5826206.1"/>
    </source>
</evidence>
<organism evidence="2 3">
    <name type="scientific">Gossypium arboreum</name>
    <name type="common">Tree cotton</name>
    <name type="synonym">Gossypium nanking</name>
    <dbReference type="NCBI Taxonomy" id="29729"/>
    <lineage>
        <taxon>Eukaryota</taxon>
        <taxon>Viridiplantae</taxon>
        <taxon>Streptophyta</taxon>
        <taxon>Embryophyta</taxon>
        <taxon>Tracheophyta</taxon>
        <taxon>Spermatophyta</taxon>
        <taxon>Magnoliopsida</taxon>
        <taxon>eudicotyledons</taxon>
        <taxon>Gunneridae</taxon>
        <taxon>Pentapetalae</taxon>
        <taxon>rosids</taxon>
        <taxon>malvids</taxon>
        <taxon>Malvales</taxon>
        <taxon>Malvaceae</taxon>
        <taxon>Malvoideae</taxon>
        <taxon>Gossypium</taxon>
    </lineage>
</organism>
<reference evidence="2 3" key="1">
    <citation type="submission" date="2023-03" db="EMBL/GenBank/DDBJ databases">
        <title>WGS of Gossypium arboreum.</title>
        <authorList>
            <person name="Yu D."/>
        </authorList>
    </citation>
    <scope>NUCLEOTIDE SEQUENCE [LARGE SCALE GENOMIC DNA]</scope>
    <source>
        <tissue evidence="2">Leaf</tissue>
    </source>
</reference>
<keyword evidence="3" id="KW-1185">Reference proteome</keyword>
<comment type="caution">
    <text evidence="2">The sequence shown here is derived from an EMBL/GenBank/DDBJ whole genome shotgun (WGS) entry which is preliminary data.</text>
</comment>
<protein>
    <recommendedName>
        <fullName evidence="1">Reverse transcriptase domain-containing protein</fullName>
    </recommendedName>
</protein>
<feature type="domain" description="Reverse transcriptase" evidence="1">
    <location>
        <begin position="272"/>
        <end position="394"/>
    </location>
</feature>
<proteinExistence type="predicted"/>
<accession>A0ABR0PPM4</accession>
<evidence type="ECO:0000313" key="3">
    <source>
        <dbReference type="Proteomes" id="UP001358586"/>
    </source>
</evidence>
<dbReference type="InterPro" id="IPR000477">
    <property type="entry name" value="RT_dom"/>
</dbReference>
<dbReference type="EMBL" id="JARKNE010000006">
    <property type="protein sequence ID" value="KAK5826206.1"/>
    <property type="molecule type" value="Genomic_DNA"/>
</dbReference>
<dbReference type="Proteomes" id="UP001358586">
    <property type="component" value="Chromosome 6"/>
</dbReference>